<feature type="transmembrane region" description="Helical" evidence="5">
    <location>
        <begin position="116"/>
        <end position="138"/>
    </location>
</feature>
<feature type="transmembrane region" description="Helical" evidence="5">
    <location>
        <begin position="260"/>
        <end position="282"/>
    </location>
</feature>
<keyword evidence="7" id="KW-1185">Reference proteome</keyword>
<sequence length="328" mass="33725">MTRPVPPLFTPRPRFGDQVPPAIFPPVLGALALGLAWRRAAETLAVPGAVADLILGAMTLLFLFCAMAYAVKFARRPGVLPEDLRVLPGRAGLSAMVLSVYLVAAALVPIAPRAALVLLGAGFALHGGLVLLVLRALIAGPPGQRRVTPVWHLQFVGFIVGAVPAQALGLAGFATAILYATGVAALAIWGASLVQFVREDVPAPLRPLLAIHLAPANLLGTVAILTDKTGLAWVCAGLAVLLAALLLVRGPWLLRAGFSPFWGALTFPLATLASFLLAMAAAGQGAGFRIAGGLVLVAATLAIAPILFKVMQAWAKGGLGARTNAARA</sequence>
<dbReference type="InterPro" id="IPR038665">
    <property type="entry name" value="Voltage-dep_anion_channel_sf"/>
</dbReference>
<feature type="transmembrane region" description="Helical" evidence="5">
    <location>
        <begin position="21"/>
        <end position="37"/>
    </location>
</feature>
<reference evidence="6 7" key="1">
    <citation type="submission" date="2019-03" db="EMBL/GenBank/DDBJ databases">
        <title>Genomic Encyclopedia of Type Strains, Phase IV (KMG-IV): sequencing the most valuable type-strain genomes for metagenomic binning, comparative biology and taxonomic classification.</title>
        <authorList>
            <person name="Goeker M."/>
        </authorList>
    </citation>
    <scope>NUCLEOTIDE SEQUENCE [LARGE SCALE GENOMIC DNA]</scope>
    <source>
        <strain evidence="6 7">DSM 4868</strain>
    </source>
</reference>
<protein>
    <submittedName>
        <fullName evidence="6">Tellurite resistance protein</fullName>
    </submittedName>
</protein>
<dbReference type="CDD" id="cd09322">
    <property type="entry name" value="TDT_TehA_like"/>
    <property type="match status" value="1"/>
</dbReference>
<evidence type="ECO:0000256" key="1">
    <source>
        <dbReference type="ARBA" id="ARBA00004141"/>
    </source>
</evidence>
<name>A0A4V6NPA9_9RHOB</name>
<evidence type="ECO:0000256" key="3">
    <source>
        <dbReference type="ARBA" id="ARBA00022989"/>
    </source>
</evidence>
<dbReference type="OrthoDB" id="7835091at2"/>
<dbReference type="EMBL" id="SLWW01000004">
    <property type="protein sequence ID" value="TCO72420.1"/>
    <property type="molecule type" value="Genomic_DNA"/>
</dbReference>
<feature type="transmembrane region" description="Helical" evidence="5">
    <location>
        <begin position="91"/>
        <end position="110"/>
    </location>
</feature>
<evidence type="ECO:0000256" key="4">
    <source>
        <dbReference type="ARBA" id="ARBA00023136"/>
    </source>
</evidence>
<gene>
    <name evidence="6" type="ORF">EV655_104107</name>
</gene>
<dbReference type="GO" id="GO:0046583">
    <property type="term" value="F:monoatomic cation efflux transmembrane transporter activity"/>
    <property type="evidence" value="ECO:0007669"/>
    <property type="project" value="TreeGrafter"/>
</dbReference>
<feature type="transmembrane region" description="Helical" evidence="5">
    <location>
        <begin position="150"/>
        <end position="170"/>
    </location>
</feature>
<dbReference type="PANTHER" id="PTHR37955:SF1">
    <property type="entry name" value="DEP DOMAIN-CONTAINING PROTEIN"/>
    <property type="match status" value="1"/>
</dbReference>
<dbReference type="PANTHER" id="PTHR37955">
    <property type="entry name" value="TELLURITE RESISTANCE PROTEIN TEHA"/>
    <property type="match status" value="1"/>
</dbReference>
<evidence type="ECO:0000256" key="2">
    <source>
        <dbReference type="ARBA" id="ARBA00022692"/>
    </source>
</evidence>
<dbReference type="Pfam" id="PF03595">
    <property type="entry name" value="SLAC1"/>
    <property type="match status" value="1"/>
</dbReference>
<dbReference type="GO" id="GO:0005886">
    <property type="term" value="C:plasma membrane"/>
    <property type="evidence" value="ECO:0007669"/>
    <property type="project" value="TreeGrafter"/>
</dbReference>
<organism evidence="6 7">
    <name type="scientific">Rhodovulum euryhalinum</name>
    <dbReference type="NCBI Taxonomy" id="35805"/>
    <lineage>
        <taxon>Bacteria</taxon>
        <taxon>Pseudomonadati</taxon>
        <taxon>Pseudomonadota</taxon>
        <taxon>Alphaproteobacteria</taxon>
        <taxon>Rhodobacterales</taxon>
        <taxon>Paracoccaceae</taxon>
        <taxon>Rhodovulum</taxon>
    </lineage>
</organism>
<dbReference type="AlphaFoldDB" id="A0A4V6NPA9"/>
<dbReference type="InterPro" id="IPR052951">
    <property type="entry name" value="Tellurite_res_ion_channel"/>
</dbReference>
<proteinExistence type="predicted"/>
<dbReference type="RefSeq" id="WP_132542964.1">
    <property type="nucleotide sequence ID" value="NZ_SLWW01000004.1"/>
</dbReference>
<evidence type="ECO:0000313" key="6">
    <source>
        <dbReference type="EMBL" id="TCO72420.1"/>
    </source>
</evidence>
<feature type="transmembrane region" description="Helical" evidence="5">
    <location>
        <begin position="208"/>
        <end position="225"/>
    </location>
</feature>
<dbReference type="Proteomes" id="UP000295142">
    <property type="component" value="Unassembled WGS sequence"/>
</dbReference>
<feature type="transmembrane region" description="Helical" evidence="5">
    <location>
        <begin position="49"/>
        <end position="71"/>
    </location>
</feature>
<keyword evidence="4 5" id="KW-0472">Membrane</keyword>
<keyword evidence="3 5" id="KW-1133">Transmembrane helix</keyword>
<evidence type="ECO:0000313" key="7">
    <source>
        <dbReference type="Proteomes" id="UP000295142"/>
    </source>
</evidence>
<dbReference type="InterPro" id="IPR004695">
    <property type="entry name" value="SLAC1/Mae1/Ssu1/TehA"/>
</dbReference>
<feature type="transmembrane region" description="Helical" evidence="5">
    <location>
        <begin position="176"/>
        <end position="196"/>
    </location>
</feature>
<feature type="transmembrane region" description="Helical" evidence="5">
    <location>
        <begin position="288"/>
        <end position="308"/>
    </location>
</feature>
<accession>A0A4V6NPA9</accession>
<keyword evidence="2 5" id="KW-0812">Transmembrane</keyword>
<dbReference type="Gene3D" id="1.50.10.150">
    <property type="entry name" value="Voltage-dependent anion channel"/>
    <property type="match status" value="1"/>
</dbReference>
<evidence type="ECO:0000256" key="5">
    <source>
        <dbReference type="SAM" id="Phobius"/>
    </source>
</evidence>
<feature type="transmembrane region" description="Helical" evidence="5">
    <location>
        <begin position="231"/>
        <end position="248"/>
    </location>
</feature>
<comment type="caution">
    <text evidence="6">The sequence shown here is derived from an EMBL/GenBank/DDBJ whole genome shotgun (WGS) entry which is preliminary data.</text>
</comment>
<comment type="subcellular location">
    <subcellularLocation>
        <location evidence="1">Membrane</location>
        <topology evidence="1">Multi-pass membrane protein</topology>
    </subcellularLocation>
</comment>